<sequence length="318" mass="35376">MFYMFLGWLMFLQRVIPQVIVPASGLVTALVVISIMALLIQLLGRFVLHRLQQQRTIPVPNQWKVRWTFSLIVFMVISFTGGFAVVGIAHQGLWLFTAPEGVIGKSSGPREASFRISSRNRLRNIGLAVVNYSSGDVDPLPTGIYNSTGQPLHSWQTQILPFMDQVELYKKIDLAEPWNTEKNAPHFKTHIPAYTIDSRDTFETNLPDYGVSEYSLNSRVFYPASRLKYDQIPDGIASTIMAGEIVSRLPAWGNPANLRDPALGINRHPQGFGGPWKRREGANMLFMDGSGRVINQNIDPGGLEALSTPDGGETVGDY</sequence>
<comment type="caution">
    <text evidence="3">The sequence shown here is derived from an EMBL/GenBank/DDBJ whole genome shotgun (WGS) entry which is preliminary data.</text>
</comment>
<keyword evidence="1" id="KW-0472">Membrane</keyword>
<name>A0A3D3R336_9PLAN</name>
<organism evidence="3 4">
    <name type="scientific">Gimesia maris</name>
    <dbReference type="NCBI Taxonomy" id="122"/>
    <lineage>
        <taxon>Bacteria</taxon>
        <taxon>Pseudomonadati</taxon>
        <taxon>Planctomycetota</taxon>
        <taxon>Planctomycetia</taxon>
        <taxon>Planctomycetales</taxon>
        <taxon>Planctomycetaceae</taxon>
        <taxon>Gimesia</taxon>
    </lineage>
</organism>
<keyword evidence="1" id="KW-0812">Transmembrane</keyword>
<dbReference type="PANTHER" id="PTHR30093">
    <property type="entry name" value="GENERAL SECRETION PATHWAY PROTEIN G"/>
    <property type="match status" value="1"/>
</dbReference>
<evidence type="ECO:0000259" key="2">
    <source>
        <dbReference type="Pfam" id="PF07596"/>
    </source>
</evidence>
<dbReference type="Pfam" id="PF07596">
    <property type="entry name" value="SBP_bac_10"/>
    <property type="match status" value="1"/>
</dbReference>
<reference evidence="3 4" key="1">
    <citation type="journal article" date="2018" name="Nat. Biotechnol.">
        <title>A standardized bacterial taxonomy based on genome phylogeny substantially revises the tree of life.</title>
        <authorList>
            <person name="Parks D.H."/>
            <person name="Chuvochina M."/>
            <person name="Waite D.W."/>
            <person name="Rinke C."/>
            <person name="Skarshewski A."/>
            <person name="Chaumeil P.A."/>
            <person name="Hugenholtz P."/>
        </authorList>
    </citation>
    <scope>NUCLEOTIDE SEQUENCE [LARGE SCALE GENOMIC DNA]</scope>
    <source>
        <strain evidence="3">UBA9375</strain>
    </source>
</reference>
<feature type="transmembrane region" description="Helical" evidence="1">
    <location>
        <begin position="27"/>
        <end position="48"/>
    </location>
</feature>
<evidence type="ECO:0000313" key="4">
    <source>
        <dbReference type="Proteomes" id="UP000263642"/>
    </source>
</evidence>
<evidence type="ECO:0000256" key="1">
    <source>
        <dbReference type="SAM" id="Phobius"/>
    </source>
</evidence>
<dbReference type="AlphaFoldDB" id="A0A3D3R336"/>
<dbReference type="Proteomes" id="UP000263642">
    <property type="component" value="Unassembled WGS sequence"/>
</dbReference>
<protein>
    <recommendedName>
        <fullName evidence="2">DUF1559 domain-containing protein</fullName>
    </recommendedName>
</protein>
<evidence type="ECO:0000313" key="3">
    <source>
        <dbReference type="EMBL" id="HCO23274.1"/>
    </source>
</evidence>
<dbReference type="PANTHER" id="PTHR30093:SF2">
    <property type="entry name" value="TYPE II SECRETION SYSTEM PROTEIN H"/>
    <property type="match status" value="1"/>
</dbReference>
<proteinExistence type="predicted"/>
<keyword evidence="1" id="KW-1133">Transmembrane helix</keyword>
<feature type="transmembrane region" description="Helical" evidence="1">
    <location>
        <begin position="69"/>
        <end position="89"/>
    </location>
</feature>
<dbReference type="InterPro" id="IPR011453">
    <property type="entry name" value="DUF1559"/>
</dbReference>
<dbReference type="EMBL" id="DQAY01000056">
    <property type="protein sequence ID" value="HCO23274.1"/>
    <property type="molecule type" value="Genomic_DNA"/>
</dbReference>
<feature type="domain" description="DUF1559" evidence="2">
    <location>
        <begin position="110"/>
        <end position="196"/>
    </location>
</feature>
<accession>A0A3D3R336</accession>
<gene>
    <name evidence="3" type="ORF">DIT97_09545</name>
</gene>